<name>A0A1T4LLU3_9FUSO</name>
<dbReference type="PANTHER" id="PTHR13696">
    <property type="entry name" value="P-LOOP CONTAINING NUCLEOSIDE TRIPHOSPHATE HYDROLASE"/>
    <property type="match status" value="1"/>
</dbReference>
<evidence type="ECO:0000313" key="2">
    <source>
        <dbReference type="EMBL" id="SJZ55710.1"/>
    </source>
</evidence>
<protein>
    <submittedName>
        <fullName evidence="2">Chromosome partitioning protein</fullName>
    </submittedName>
</protein>
<accession>A0A1T4LLU3</accession>
<dbReference type="Pfam" id="PF13614">
    <property type="entry name" value="AAA_31"/>
    <property type="match status" value="1"/>
</dbReference>
<dbReference type="Gene3D" id="3.40.50.300">
    <property type="entry name" value="P-loop containing nucleotide triphosphate hydrolases"/>
    <property type="match status" value="1"/>
</dbReference>
<reference evidence="2 3" key="1">
    <citation type="submission" date="2017-02" db="EMBL/GenBank/DDBJ databases">
        <authorList>
            <person name="Peterson S.W."/>
        </authorList>
    </citation>
    <scope>NUCLEOTIDE SEQUENCE [LARGE SCALE GENOMIC DNA]</scope>
    <source>
        <strain evidence="2 3">ATCC 700028</strain>
    </source>
</reference>
<dbReference type="STRING" id="180163.SAMN02745174_00913"/>
<dbReference type="Proteomes" id="UP000191153">
    <property type="component" value="Unassembled WGS sequence"/>
</dbReference>
<dbReference type="InterPro" id="IPR025669">
    <property type="entry name" value="AAA_dom"/>
</dbReference>
<feature type="domain" description="AAA" evidence="1">
    <location>
        <begin position="3"/>
        <end position="152"/>
    </location>
</feature>
<sequence length="234" mass="26177">MGKIITIKNNKGGVGKSTLSKNIAHGLAMLNYKVALITSDAQNDSLILLGGWFDSNKGFKSFIQTNEEVRIKIRENLDYFPIETDIFGINLKNKIISSFENLKNTYDYIIIDCAPVFNVLNDIVLEITDEIIVPIKLDKLSTAGITRLLEKAEGKKITQIVPNLFRKTKISTEYYNNLKNFFEDTGVVLTTPIPETVLEEQLSEKGKSIWETNAKKAEELQGIYGEIIGGIING</sequence>
<dbReference type="CDD" id="cd02042">
    <property type="entry name" value="ParAB_family"/>
    <property type="match status" value="1"/>
</dbReference>
<dbReference type="RefSeq" id="WP_159443561.1">
    <property type="nucleotide sequence ID" value="NZ_FUWX01000006.1"/>
</dbReference>
<evidence type="ECO:0000313" key="3">
    <source>
        <dbReference type="Proteomes" id="UP000191153"/>
    </source>
</evidence>
<dbReference type="InterPro" id="IPR050678">
    <property type="entry name" value="DNA_Partitioning_ATPase"/>
</dbReference>
<dbReference type="EMBL" id="FUWX01000006">
    <property type="protein sequence ID" value="SJZ55710.1"/>
    <property type="molecule type" value="Genomic_DNA"/>
</dbReference>
<keyword evidence="3" id="KW-1185">Reference proteome</keyword>
<dbReference type="InterPro" id="IPR027417">
    <property type="entry name" value="P-loop_NTPase"/>
</dbReference>
<proteinExistence type="predicted"/>
<dbReference type="PANTHER" id="PTHR13696:SF52">
    <property type="entry name" value="PARA FAMILY PROTEIN CT_582"/>
    <property type="match status" value="1"/>
</dbReference>
<evidence type="ECO:0000259" key="1">
    <source>
        <dbReference type="Pfam" id="PF13614"/>
    </source>
</evidence>
<dbReference type="OrthoDB" id="89202at2"/>
<gene>
    <name evidence="2" type="ORF">SAMN02745174_00913</name>
</gene>
<dbReference type="SUPFAM" id="SSF52540">
    <property type="entry name" value="P-loop containing nucleoside triphosphate hydrolases"/>
    <property type="match status" value="1"/>
</dbReference>
<dbReference type="AlphaFoldDB" id="A0A1T4LLU3"/>
<organism evidence="2 3">
    <name type="scientific">Cetobacterium ceti</name>
    <dbReference type="NCBI Taxonomy" id="180163"/>
    <lineage>
        <taxon>Bacteria</taxon>
        <taxon>Fusobacteriati</taxon>
        <taxon>Fusobacteriota</taxon>
        <taxon>Fusobacteriia</taxon>
        <taxon>Fusobacteriales</taxon>
        <taxon>Fusobacteriaceae</taxon>
        <taxon>Cetobacterium</taxon>
    </lineage>
</organism>